<proteinExistence type="predicted"/>
<keyword evidence="2" id="KW-1185">Reference proteome</keyword>
<organism evidence="1 2">
    <name type="scientific">Candidatus Methanoperedens nitratireducens</name>
    <dbReference type="NCBI Taxonomy" id="1392998"/>
    <lineage>
        <taxon>Archaea</taxon>
        <taxon>Methanobacteriati</taxon>
        <taxon>Methanobacteriota</taxon>
        <taxon>Stenosarchaea group</taxon>
        <taxon>Methanomicrobia</taxon>
        <taxon>Methanosarcinales</taxon>
        <taxon>ANME-2 cluster</taxon>
        <taxon>Candidatus Methanoperedentaceae</taxon>
        <taxon>Candidatus Methanoperedens</taxon>
    </lineage>
</organism>
<evidence type="ECO:0000313" key="2">
    <source>
        <dbReference type="Proteomes" id="UP000218615"/>
    </source>
</evidence>
<evidence type="ECO:0000313" key="1">
    <source>
        <dbReference type="EMBL" id="SNQ61459.1"/>
    </source>
</evidence>
<dbReference type="RefSeq" id="WP_179293959.1">
    <property type="nucleotide sequence ID" value="NZ_FZMP01000182.1"/>
</dbReference>
<dbReference type="Proteomes" id="UP000218615">
    <property type="component" value="Unassembled WGS sequence"/>
</dbReference>
<dbReference type="EMBL" id="FZMP01000182">
    <property type="protein sequence ID" value="SNQ61459.1"/>
    <property type="molecule type" value="Genomic_DNA"/>
</dbReference>
<gene>
    <name evidence="1" type="ORF">MNV_370001</name>
</gene>
<dbReference type="NCBIfam" id="TIGR04213">
    <property type="entry name" value="PGF_pre_PGF"/>
    <property type="match status" value="1"/>
</dbReference>
<dbReference type="AlphaFoldDB" id="A0A284VQF5"/>
<accession>A0A284VQF5</accession>
<name>A0A284VQF5_9EURY</name>
<reference evidence="2" key="1">
    <citation type="submission" date="2017-06" db="EMBL/GenBank/DDBJ databases">
        <authorList>
            <person name="Cremers G."/>
        </authorList>
    </citation>
    <scope>NUCLEOTIDE SEQUENCE [LARGE SCALE GENOMIC DNA]</scope>
</reference>
<dbReference type="InterPro" id="IPR026453">
    <property type="entry name" value="PGF_pre_PGF"/>
</dbReference>
<protein>
    <submittedName>
        <fullName evidence="1">Uncharacterized protein</fullName>
    </submittedName>
</protein>
<sequence>MVYIEEYYTVDGSGNPKYVLSNKYYDNNITYNDISFRILRPFSRSGEFYSLVKGVVIFDDKRVNERWIRTENGTHLTYNEEDEDIAKKINENIDKFEIEDKSLIANLSATYKFTTPDIAIYEVDITSTGNENYVSLRIDSLKGIPVFAKRFPGAVYQYLDISLDAHQIKEIAIRYKVENSWINNNDVSVENIKLFRWNNTDNKWYGLKTKIINKDINYTYYESEATNMSQFAIAGLRNIVTTINRTTNLTDNFNVLTKTNTITPIPSSTVTKKTEPNTTEVPIIEMVKRFYRFWLSVASKFDNMIKYIGIYEA</sequence>